<dbReference type="AlphaFoldDB" id="A0A8J4WRA3"/>
<reference evidence="2" key="1">
    <citation type="submission" date="2019-05" db="EMBL/GenBank/DDBJ databases">
        <title>Annotation for the trematode Paragonimus heterotremus.</title>
        <authorList>
            <person name="Choi Y.-J."/>
        </authorList>
    </citation>
    <scope>NUCLEOTIDE SEQUENCE</scope>
    <source>
        <strain evidence="2">LC</strain>
    </source>
</reference>
<evidence type="ECO:0000256" key="1">
    <source>
        <dbReference type="SAM" id="MobiDB-lite"/>
    </source>
</evidence>
<sequence>PLFLSLDFSPHDEEKRRPVLSPTQLKLRNDPIGHLKLNSDGSSNQICNLSDFCGLGDFTGQEQYLLRG</sequence>
<evidence type="ECO:0000313" key="2">
    <source>
        <dbReference type="EMBL" id="KAF5400735.1"/>
    </source>
</evidence>
<keyword evidence="3" id="KW-1185">Reference proteome</keyword>
<dbReference type="EMBL" id="LUCH01002951">
    <property type="protein sequence ID" value="KAF5400735.1"/>
    <property type="molecule type" value="Genomic_DNA"/>
</dbReference>
<proteinExistence type="predicted"/>
<gene>
    <name evidence="2" type="ORF">PHET_05803</name>
</gene>
<evidence type="ECO:0000313" key="3">
    <source>
        <dbReference type="Proteomes" id="UP000748531"/>
    </source>
</evidence>
<name>A0A8J4WRA3_9TREM</name>
<dbReference type="Proteomes" id="UP000748531">
    <property type="component" value="Unassembled WGS sequence"/>
</dbReference>
<organism evidence="2 3">
    <name type="scientific">Paragonimus heterotremus</name>
    <dbReference type="NCBI Taxonomy" id="100268"/>
    <lineage>
        <taxon>Eukaryota</taxon>
        <taxon>Metazoa</taxon>
        <taxon>Spiralia</taxon>
        <taxon>Lophotrochozoa</taxon>
        <taxon>Platyhelminthes</taxon>
        <taxon>Trematoda</taxon>
        <taxon>Digenea</taxon>
        <taxon>Plagiorchiida</taxon>
        <taxon>Troglotremata</taxon>
        <taxon>Troglotrematidae</taxon>
        <taxon>Paragonimus</taxon>
    </lineage>
</organism>
<accession>A0A8J4WRA3</accession>
<feature type="non-terminal residue" evidence="2">
    <location>
        <position position="1"/>
    </location>
</feature>
<protein>
    <submittedName>
        <fullName evidence="2">Uncharacterized protein</fullName>
    </submittedName>
</protein>
<feature type="region of interest" description="Disordered" evidence="1">
    <location>
        <begin position="1"/>
        <end position="24"/>
    </location>
</feature>
<comment type="caution">
    <text evidence="2">The sequence shown here is derived from an EMBL/GenBank/DDBJ whole genome shotgun (WGS) entry which is preliminary data.</text>
</comment>